<dbReference type="Proteomes" id="UP000298284">
    <property type="component" value="Unassembled WGS sequence"/>
</dbReference>
<sequence>MAAIDSVTIHNNSGNYRLNATELRTFRNTLGAMKYLPGADLKMGTIGFDIYLQGQGHYLATRTHGKYVKVHRSLIDKNSSFLLPIFNPVESEELLFEFDEVVNIDNFRK</sequence>
<comment type="caution">
    <text evidence="1">The sequence shown here is derived from an EMBL/GenBank/DDBJ whole genome shotgun (WGS) entry which is preliminary data.</text>
</comment>
<accession>A0A4Z0MCC9</accession>
<keyword evidence="2" id="KW-1185">Reference proteome</keyword>
<proteinExistence type="predicted"/>
<reference evidence="1 2" key="1">
    <citation type="submission" date="2019-04" db="EMBL/GenBank/DDBJ databases">
        <authorList>
            <person name="Feng G."/>
            <person name="Zhang J."/>
            <person name="Zhu H."/>
        </authorList>
    </citation>
    <scope>NUCLEOTIDE SEQUENCE [LARGE SCALE GENOMIC DNA]</scope>
    <source>
        <strain evidence="1 2">JCM 19491</strain>
    </source>
</reference>
<organism evidence="1 2">
    <name type="scientific">Hymenobacter wooponensis</name>
    <dbReference type="NCBI Taxonomy" id="1525360"/>
    <lineage>
        <taxon>Bacteria</taxon>
        <taxon>Pseudomonadati</taxon>
        <taxon>Bacteroidota</taxon>
        <taxon>Cytophagia</taxon>
        <taxon>Cytophagales</taxon>
        <taxon>Hymenobacteraceae</taxon>
        <taxon>Hymenobacter</taxon>
    </lineage>
</organism>
<name>A0A4Z0MCC9_9BACT</name>
<gene>
    <name evidence="1" type="ORF">EU557_24115</name>
</gene>
<dbReference type="AlphaFoldDB" id="A0A4Z0MCC9"/>
<dbReference type="EMBL" id="SRKZ01000010">
    <property type="protein sequence ID" value="TGD77126.1"/>
    <property type="molecule type" value="Genomic_DNA"/>
</dbReference>
<evidence type="ECO:0000313" key="1">
    <source>
        <dbReference type="EMBL" id="TGD77126.1"/>
    </source>
</evidence>
<protein>
    <submittedName>
        <fullName evidence="1">Uncharacterized protein</fullName>
    </submittedName>
</protein>
<evidence type="ECO:0000313" key="2">
    <source>
        <dbReference type="Proteomes" id="UP000298284"/>
    </source>
</evidence>
<dbReference type="RefSeq" id="WP_135533012.1">
    <property type="nucleotide sequence ID" value="NZ_SRKZ01000010.1"/>
</dbReference>